<proteinExistence type="predicted"/>
<protein>
    <submittedName>
        <fullName evidence="1">Uncharacterized protein</fullName>
    </submittedName>
</protein>
<dbReference type="KEGG" id="pmuc:ING2E5A_0832"/>
<gene>
    <name evidence="1" type="ORF">ING2E5A_0832</name>
</gene>
<sequence>MYLTKSKIITSSEILEKPIFLAFIDILKFENDNPRKEHILLNIKTI</sequence>
<reference evidence="1 2" key="1">
    <citation type="submission" date="2016-08" db="EMBL/GenBank/DDBJ databases">
        <authorList>
            <person name="Seilhamer J.J."/>
        </authorList>
    </citation>
    <scope>NUCLEOTIDE SEQUENCE [LARGE SCALE GENOMIC DNA]</scope>
    <source>
        <strain evidence="1">ING2-E5A</strain>
    </source>
</reference>
<dbReference type="EMBL" id="LT608328">
    <property type="protein sequence ID" value="SCM56339.1"/>
    <property type="molecule type" value="Genomic_DNA"/>
</dbReference>
<name>A0A1G4G5B8_9BACT</name>
<dbReference type="Proteomes" id="UP000178485">
    <property type="component" value="Chromosome i"/>
</dbReference>
<dbReference type="STRING" id="1642646.ING2E5A_0832"/>
<evidence type="ECO:0000313" key="2">
    <source>
        <dbReference type="Proteomes" id="UP000178485"/>
    </source>
</evidence>
<keyword evidence="2" id="KW-1185">Reference proteome</keyword>
<dbReference type="AlphaFoldDB" id="A0A1G4G5B8"/>
<accession>A0A1G4G5B8</accession>
<organism evidence="1 2">
    <name type="scientific">Petrimonas mucosa</name>
    <dbReference type="NCBI Taxonomy" id="1642646"/>
    <lineage>
        <taxon>Bacteria</taxon>
        <taxon>Pseudomonadati</taxon>
        <taxon>Bacteroidota</taxon>
        <taxon>Bacteroidia</taxon>
        <taxon>Bacteroidales</taxon>
        <taxon>Dysgonomonadaceae</taxon>
        <taxon>Petrimonas</taxon>
    </lineage>
</organism>
<evidence type="ECO:0000313" key="1">
    <source>
        <dbReference type="EMBL" id="SCM56339.1"/>
    </source>
</evidence>